<dbReference type="AlphaFoldDB" id="A0AAV4Y053"/>
<accession>A0AAV4Y053</accession>
<dbReference type="Proteomes" id="UP001054945">
    <property type="component" value="Unassembled WGS sequence"/>
</dbReference>
<organism evidence="1 2">
    <name type="scientific">Caerostris extrusa</name>
    <name type="common">Bark spider</name>
    <name type="synonym">Caerostris bankana</name>
    <dbReference type="NCBI Taxonomy" id="172846"/>
    <lineage>
        <taxon>Eukaryota</taxon>
        <taxon>Metazoa</taxon>
        <taxon>Ecdysozoa</taxon>
        <taxon>Arthropoda</taxon>
        <taxon>Chelicerata</taxon>
        <taxon>Arachnida</taxon>
        <taxon>Araneae</taxon>
        <taxon>Araneomorphae</taxon>
        <taxon>Entelegynae</taxon>
        <taxon>Araneoidea</taxon>
        <taxon>Araneidae</taxon>
        <taxon>Caerostris</taxon>
    </lineage>
</organism>
<evidence type="ECO:0008006" key="3">
    <source>
        <dbReference type="Google" id="ProtNLM"/>
    </source>
</evidence>
<proteinExistence type="predicted"/>
<gene>
    <name evidence="1" type="ORF">CEXT_803921</name>
</gene>
<evidence type="ECO:0000313" key="2">
    <source>
        <dbReference type="Proteomes" id="UP001054945"/>
    </source>
</evidence>
<reference evidence="1 2" key="1">
    <citation type="submission" date="2021-06" db="EMBL/GenBank/DDBJ databases">
        <title>Caerostris extrusa draft genome.</title>
        <authorList>
            <person name="Kono N."/>
            <person name="Arakawa K."/>
        </authorList>
    </citation>
    <scope>NUCLEOTIDE SEQUENCE [LARGE SCALE GENOMIC DNA]</scope>
</reference>
<dbReference type="EMBL" id="BPLR01018587">
    <property type="protein sequence ID" value="GIZ00793.1"/>
    <property type="molecule type" value="Genomic_DNA"/>
</dbReference>
<name>A0AAV4Y053_CAEEX</name>
<keyword evidence="2" id="KW-1185">Reference proteome</keyword>
<protein>
    <recommendedName>
        <fullName evidence="3">Maturase K</fullName>
    </recommendedName>
</protein>
<comment type="caution">
    <text evidence="1">The sequence shown here is derived from an EMBL/GenBank/DDBJ whole genome shotgun (WGS) entry which is preliminary data.</text>
</comment>
<evidence type="ECO:0000313" key="1">
    <source>
        <dbReference type="EMBL" id="GIZ00793.1"/>
    </source>
</evidence>
<sequence length="205" mass="24400">MGERLSYPRSKTYLECLVVVFRVFHWHQNVEPKRRKSSKFKVNQRIRTPSGIAREHEKQFSHTLSRSPVKEVRKTAQASKIANDWRFFKRNHLIPLEKYSVRYQLSPLTDFCAFSFTWERIYPQSNDLYHHFASGLADYFHSFLLATTHIVFCTTRAAFFVLFSVLELEKSRKISLRRRMRDSTKCRAFTTRRFSSHSGKTPVVR</sequence>